<feature type="coiled-coil region" evidence="1">
    <location>
        <begin position="4"/>
        <end position="35"/>
    </location>
</feature>
<evidence type="ECO:0000256" key="1">
    <source>
        <dbReference type="SAM" id="Coils"/>
    </source>
</evidence>
<evidence type="ECO:0000313" key="2">
    <source>
        <dbReference type="EMBL" id="AJH00488.1"/>
    </source>
</evidence>
<dbReference type="OrthoDB" id="1905921at2"/>
<protein>
    <submittedName>
        <fullName evidence="2">Uncharacterized protein</fullName>
    </submittedName>
</protein>
<keyword evidence="1" id="KW-0175">Coiled coil</keyword>
<dbReference type="InterPro" id="IPR046930">
    <property type="entry name" value="HTH_60"/>
</dbReference>
<gene>
    <name evidence="2" type="ORF">LF65_03940</name>
</gene>
<proteinExistence type="predicted"/>
<dbReference type="Proteomes" id="UP000031866">
    <property type="component" value="Chromosome"/>
</dbReference>
<organism evidence="2 3">
    <name type="scientific">Clostridium beijerinckii</name>
    <name type="common">Clostridium MP</name>
    <dbReference type="NCBI Taxonomy" id="1520"/>
    <lineage>
        <taxon>Bacteria</taxon>
        <taxon>Bacillati</taxon>
        <taxon>Bacillota</taxon>
        <taxon>Clostridia</taxon>
        <taxon>Eubacteriales</taxon>
        <taxon>Clostridiaceae</taxon>
        <taxon>Clostridium</taxon>
    </lineage>
</organism>
<evidence type="ECO:0000313" key="3">
    <source>
        <dbReference type="Proteomes" id="UP000031866"/>
    </source>
</evidence>
<accession>A0A0B5QR21</accession>
<sequence>MELINGNSNQIDKTRERIKKLIEDYKIELEALSRMINVDYNWLKDYMDGKRNLNEFYSNAMDSIKNNKEFMWNPKCPEPSSLSNKIYILSEGIRSINEDDRVKGIIDVLIIDFGIRYDTLAMYAGISLEDVKNFMNDTNSITYKNKYKLAVASLFLHFLVNGNKSALG</sequence>
<name>A0A0B5QR21_CLOBE</name>
<dbReference type="Pfam" id="PF20317">
    <property type="entry name" value="HTH_60"/>
    <property type="match status" value="1"/>
</dbReference>
<dbReference type="AlphaFoldDB" id="A0A0B5QR21"/>
<dbReference type="RefSeq" id="WP_041898279.1">
    <property type="nucleotide sequence ID" value="NZ_CP010086.2"/>
</dbReference>
<dbReference type="EMBL" id="CP010086">
    <property type="protein sequence ID" value="AJH00488.1"/>
    <property type="molecule type" value="Genomic_DNA"/>
</dbReference>
<dbReference type="KEGG" id="cbei:LF65_03940"/>
<reference evidence="3" key="1">
    <citation type="submission" date="2014-12" db="EMBL/GenBank/DDBJ databases">
        <title>Genome sequence of Clostridium beijerinckii strain 59B.</title>
        <authorList>
            <person name="Little G.T."/>
            <person name="Minton N.P."/>
        </authorList>
    </citation>
    <scope>NUCLEOTIDE SEQUENCE [LARGE SCALE GENOMIC DNA]</scope>
    <source>
        <strain evidence="3">59B</strain>
    </source>
</reference>